<dbReference type="AlphaFoldDB" id="A0A0B7BHH4"/>
<feature type="non-terminal residue" evidence="1">
    <location>
        <position position="1"/>
    </location>
</feature>
<proteinExistence type="predicted"/>
<sequence>RLLLKMVSHASPKYNLRYQMLSDRFGKHLCDIRQCSVAPVATHFNGTDQLGARNVQVTAIQSCSSDDCSRFALE</sequence>
<feature type="non-terminal residue" evidence="1">
    <location>
        <position position="74"/>
    </location>
</feature>
<name>A0A0B7BHH4_9EUPU</name>
<gene>
    <name evidence="1" type="primary">ORF183744</name>
</gene>
<accession>A0A0B7BHH4</accession>
<protein>
    <submittedName>
        <fullName evidence="1">Uncharacterized protein</fullName>
    </submittedName>
</protein>
<evidence type="ECO:0000313" key="1">
    <source>
        <dbReference type="EMBL" id="CEK91605.1"/>
    </source>
</evidence>
<organism evidence="1">
    <name type="scientific">Arion vulgaris</name>
    <dbReference type="NCBI Taxonomy" id="1028688"/>
    <lineage>
        <taxon>Eukaryota</taxon>
        <taxon>Metazoa</taxon>
        <taxon>Spiralia</taxon>
        <taxon>Lophotrochozoa</taxon>
        <taxon>Mollusca</taxon>
        <taxon>Gastropoda</taxon>
        <taxon>Heterobranchia</taxon>
        <taxon>Euthyneura</taxon>
        <taxon>Panpulmonata</taxon>
        <taxon>Eupulmonata</taxon>
        <taxon>Stylommatophora</taxon>
        <taxon>Helicina</taxon>
        <taxon>Arionoidea</taxon>
        <taxon>Arionidae</taxon>
        <taxon>Arion</taxon>
    </lineage>
</organism>
<reference evidence="1" key="1">
    <citation type="submission" date="2014-12" db="EMBL/GenBank/DDBJ databases">
        <title>Insight into the proteome of Arion vulgaris.</title>
        <authorList>
            <person name="Aradska J."/>
            <person name="Bulat T."/>
            <person name="Smidak R."/>
            <person name="Sarate P."/>
            <person name="Gangsoo J."/>
            <person name="Sialana F."/>
            <person name="Bilban M."/>
            <person name="Lubec G."/>
        </authorList>
    </citation>
    <scope>NUCLEOTIDE SEQUENCE</scope>
    <source>
        <tissue evidence="1">Skin</tissue>
    </source>
</reference>
<dbReference type="EMBL" id="HACG01044740">
    <property type="protein sequence ID" value="CEK91605.1"/>
    <property type="molecule type" value="Transcribed_RNA"/>
</dbReference>